<dbReference type="VEuPathDB" id="CryptoDB:Vbra_1505"/>
<proteinExistence type="inferred from homology"/>
<dbReference type="InterPro" id="IPR003593">
    <property type="entry name" value="AAA+_ATPase"/>
</dbReference>
<dbReference type="InterPro" id="IPR027417">
    <property type="entry name" value="P-loop_NTPase"/>
</dbReference>
<feature type="region of interest" description="Disordered" evidence="8">
    <location>
        <begin position="27"/>
        <end position="153"/>
    </location>
</feature>
<evidence type="ECO:0000256" key="1">
    <source>
        <dbReference type="ARBA" id="ARBA00022490"/>
    </source>
</evidence>
<dbReference type="InterPro" id="IPR028596">
    <property type="entry name" value="KATNA1"/>
</dbReference>
<dbReference type="HAMAP" id="MF_03023">
    <property type="entry name" value="Katanin_p60_A1"/>
    <property type="match status" value="1"/>
</dbReference>
<comment type="catalytic activity">
    <reaction evidence="7">
        <text>n ATP + n H2O + a microtubule = n ADP + n phosphate + (n+1) alpha/beta tubulin heterodimers.</text>
        <dbReference type="EC" id="5.6.1.1"/>
    </reaction>
</comment>
<dbReference type="PANTHER" id="PTHR23074:SF19">
    <property type="entry name" value="KATANIN P60 ATPASE-CONTAINING SUBUNIT A1"/>
    <property type="match status" value="1"/>
</dbReference>
<comment type="function">
    <text evidence="7">Severs microtubules in an ATP-dependent manner. Microtubule severing may promote rapid reorganization of cellular microtubule arrays.</text>
</comment>
<name>A0A0G4EQ93_VITBC</name>
<dbReference type="PANTHER" id="PTHR23074">
    <property type="entry name" value="AAA DOMAIN-CONTAINING"/>
    <property type="match status" value="1"/>
</dbReference>
<sequence length="745" mass="80900">MDHFFAHASAAMDNFSGDHLMRPSHSTRLQVAAPPERRRSTAMQPVDLTYRFPSSTADKPAPREPERKRRASVPFQPIGAGAKKNGHGKVHQLAREGIRPHRTTNADGPGGRGIAGPSRSGSGLGGSRLLAVPSDGPPSSQDAAGASEPPEDVGWLQQTERGRLYLSKKESNAVVLEGTHIGHCIATYEGKAEERARLASGSFVIKADMKVAPQGPFDGQVMHLLFDTQKACDYSSGCDFTSLQFNTSTRDFRVESFRPRGQSRTLQSLPGCSVLQPNRYINVRLECTPSSICVYLNGVLVIDKLPTPRELCPCIGIGVYGKTRMYVRRFCVSLREPPGGQINPASCQPPEDEANTQGERPAPASASSSTAIALPDRDAVRTNDESASAPRVSSAAIPPRARPQQAVRRDGVGGGGVGIGMGVVPPGAREEMEFAGAIEQDVLQTSLNVSFDDIAALDDAKRLLTEAVVLPLIVPEYFTGIREPWKGVLMFGPPGTGKTLLAKAVASMGHLTFFNCTAASLVSKWRGESEKLVRALFQMARRRAPSIIFFDEIDALMSQRGTAAEHEASRRFKAEVLSQMDGLLSRAAEASADGEGGDASSNLVMVLATSNMPWDLDEGLRRRLEKRIYIPLPDDEARRHMFTLNLRNVDVGDDVSIEELAAQAEGFSGSDIHLLCREACMEPMRRLIANKTALEIKQMKDEGRLPQAPKVSEDDFRKALESTAPSVNLDDVAKHEEWQRIYGAK</sequence>
<keyword evidence="1 7" id="KW-0963">Cytoplasm</keyword>
<dbReference type="EMBL" id="CDMY01000284">
    <property type="protein sequence ID" value="CEL99589.1"/>
    <property type="molecule type" value="Genomic_DNA"/>
</dbReference>
<keyword evidence="4 7" id="KW-0067">ATP-binding</keyword>
<dbReference type="Proteomes" id="UP000041254">
    <property type="component" value="Unassembled WGS sequence"/>
</dbReference>
<evidence type="ECO:0000256" key="2">
    <source>
        <dbReference type="ARBA" id="ARBA00022701"/>
    </source>
</evidence>
<evidence type="ECO:0000256" key="3">
    <source>
        <dbReference type="ARBA" id="ARBA00022741"/>
    </source>
</evidence>
<evidence type="ECO:0000256" key="6">
    <source>
        <dbReference type="ARBA" id="ARBA00023235"/>
    </source>
</evidence>
<evidence type="ECO:0000256" key="8">
    <source>
        <dbReference type="SAM" id="MobiDB-lite"/>
    </source>
</evidence>
<dbReference type="InterPro" id="IPR050304">
    <property type="entry name" value="MT-severing_AAA_ATPase"/>
</dbReference>
<dbReference type="SMART" id="SM00382">
    <property type="entry name" value="AAA"/>
    <property type="match status" value="1"/>
</dbReference>
<feature type="compositionally biased region" description="Low complexity" evidence="8">
    <location>
        <begin position="361"/>
        <end position="371"/>
    </location>
</feature>
<dbReference type="GO" id="GO:0005874">
    <property type="term" value="C:microtubule"/>
    <property type="evidence" value="ECO:0007669"/>
    <property type="project" value="UniProtKB-KW"/>
</dbReference>
<dbReference type="AlphaFoldDB" id="A0A0G4EQ93"/>
<dbReference type="InterPro" id="IPR015415">
    <property type="entry name" value="Spast_Vps4_C"/>
</dbReference>
<keyword evidence="2 7" id="KW-0493">Microtubule</keyword>
<evidence type="ECO:0000256" key="4">
    <source>
        <dbReference type="ARBA" id="ARBA00022840"/>
    </source>
</evidence>
<gene>
    <name evidence="7" type="primary">KATNA1</name>
    <name evidence="10" type="ORF">Vbra_1505</name>
</gene>
<feature type="compositionally biased region" description="Low complexity" evidence="8">
    <location>
        <begin position="386"/>
        <end position="406"/>
    </location>
</feature>
<dbReference type="GO" id="GO:0005737">
    <property type="term" value="C:cytoplasm"/>
    <property type="evidence" value="ECO:0007669"/>
    <property type="project" value="UniProtKB-UniRule"/>
</dbReference>
<dbReference type="GO" id="GO:0008017">
    <property type="term" value="F:microtubule binding"/>
    <property type="evidence" value="ECO:0007669"/>
    <property type="project" value="UniProtKB-UniRule"/>
</dbReference>
<dbReference type="GO" id="GO:0016887">
    <property type="term" value="F:ATP hydrolysis activity"/>
    <property type="evidence" value="ECO:0007669"/>
    <property type="project" value="InterPro"/>
</dbReference>
<dbReference type="OrthoDB" id="5334845at2759"/>
<dbReference type="Gene3D" id="3.40.50.300">
    <property type="entry name" value="P-loop containing nucleotide triphosphate hydrolases"/>
    <property type="match status" value="1"/>
</dbReference>
<dbReference type="SUPFAM" id="SSF52540">
    <property type="entry name" value="P-loop containing nucleoside triphosphate hydrolases"/>
    <property type="match status" value="1"/>
</dbReference>
<organism evidence="10 11">
    <name type="scientific">Vitrella brassicaformis (strain CCMP3155)</name>
    <dbReference type="NCBI Taxonomy" id="1169540"/>
    <lineage>
        <taxon>Eukaryota</taxon>
        <taxon>Sar</taxon>
        <taxon>Alveolata</taxon>
        <taxon>Colpodellida</taxon>
        <taxon>Vitrellaceae</taxon>
        <taxon>Vitrella</taxon>
    </lineage>
</organism>
<evidence type="ECO:0000259" key="9">
    <source>
        <dbReference type="SMART" id="SM00382"/>
    </source>
</evidence>
<dbReference type="Pfam" id="PF17862">
    <property type="entry name" value="AAA_lid_3"/>
    <property type="match status" value="1"/>
</dbReference>
<feature type="domain" description="AAA+ ATPase" evidence="9">
    <location>
        <begin position="484"/>
        <end position="634"/>
    </location>
</feature>
<evidence type="ECO:0000256" key="7">
    <source>
        <dbReference type="HAMAP-Rule" id="MF_03023"/>
    </source>
</evidence>
<comment type="similarity">
    <text evidence="7">Belongs to the AAA ATPase family. Katanin p60 subunit A1 subfamily.</text>
</comment>
<keyword evidence="3 7" id="KW-0547">Nucleotide-binding</keyword>
<dbReference type="GO" id="GO:0008568">
    <property type="term" value="F:microtubule severing ATPase activity"/>
    <property type="evidence" value="ECO:0007669"/>
    <property type="project" value="UniProtKB-EC"/>
</dbReference>
<evidence type="ECO:0000256" key="5">
    <source>
        <dbReference type="ARBA" id="ARBA00023212"/>
    </source>
</evidence>
<keyword evidence="5 7" id="KW-0206">Cytoskeleton</keyword>
<feature type="compositionally biased region" description="Basic and acidic residues" evidence="8">
    <location>
        <begin position="375"/>
        <end position="384"/>
    </location>
</feature>
<dbReference type="GO" id="GO:0051013">
    <property type="term" value="P:microtubule severing"/>
    <property type="evidence" value="ECO:0007669"/>
    <property type="project" value="UniProtKB-UniRule"/>
</dbReference>
<feature type="region of interest" description="Disordered" evidence="8">
    <location>
        <begin position="341"/>
        <end position="413"/>
    </location>
</feature>
<dbReference type="Gene3D" id="1.10.8.60">
    <property type="match status" value="1"/>
</dbReference>
<dbReference type="InterPro" id="IPR003959">
    <property type="entry name" value="ATPase_AAA_core"/>
</dbReference>
<protein>
    <recommendedName>
        <fullName evidence="7">Katanin p60 ATPase-containing subunit A1</fullName>
        <shortName evidence="7">Katanin p60 subunit A1</shortName>
        <ecNumber evidence="7">5.6.1.1</ecNumber>
    </recommendedName>
    <alternativeName>
        <fullName evidence="7">p60 katanin</fullName>
    </alternativeName>
</protein>
<dbReference type="Pfam" id="PF00004">
    <property type="entry name" value="AAA"/>
    <property type="match status" value="1"/>
</dbReference>
<dbReference type="InterPro" id="IPR041569">
    <property type="entry name" value="AAA_lid_3"/>
</dbReference>
<dbReference type="FunFam" id="3.40.50.300:FF:000159">
    <property type="entry name" value="Katanin p60 ATPase-containing subunit A1"/>
    <property type="match status" value="1"/>
</dbReference>
<keyword evidence="6 7" id="KW-0413">Isomerase</keyword>
<reference evidence="10 11" key="1">
    <citation type="submission" date="2014-11" db="EMBL/GenBank/DDBJ databases">
        <authorList>
            <person name="Zhu J."/>
            <person name="Qi W."/>
            <person name="Song R."/>
        </authorList>
    </citation>
    <scope>NUCLEOTIDE SEQUENCE [LARGE SCALE GENOMIC DNA]</scope>
</reference>
<dbReference type="STRING" id="1169540.A0A0G4EQ93"/>
<keyword evidence="11" id="KW-1185">Reference proteome</keyword>
<dbReference type="InParanoid" id="A0A0G4EQ93"/>
<evidence type="ECO:0000313" key="10">
    <source>
        <dbReference type="EMBL" id="CEL99589.1"/>
    </source>
</evidence>
<dbReference type="OMA" id="NCSTREY"/>
<evidence type="ECO:0000313" key="11">
    <source>
        <dbReference type="Proteomes" id="UP000041254"/>
    </source>
</evidence>
<dbReference type="PhylomeDB" id="A0A0G4EQ93"/>
<dbReference type="GO" id="GO:0005524">
    <property type="term" value="F:ATP binding"/>
    <property type="evidence" value="ECO:0007669"/>
    <property type="project" value="UniProtKB-KW"/>
</dbReference>
<dbReference type="EC" id="5.6.1.1" evidence="7"/>
<dbReference type="Pfam" id="PF09336">
    <property type="entry name" value="Vps4_C"/>
    <property type="match status" value="1"/>
</dbReference>
<accession>A0A0G4EQ93</accession>
<comment type="subcellular location">
    <subcellularLocation>
        <location evidence="7">Cytoplasm</location>
        <location evidence="7">Cytoskeleton</location>
    </subcellularLocation>
</comment>
<feature type="binding site" evidence="7">
    <location>
        <begin position="492"/>
        <end position="499"/>
    </location>
    <ligand>
        <name>ATP</name>
        <dbReference type="ChEBI" id="CHEBI:30616"/>
    </ligand>
</feature>